<dbReference type="Gene3D" id="1.10.40.30">
    <property type="entry name" value="Fumarase/aspartase (C-terminal domain)"/>
    <property type="match status" value="1"/>
</dbReference>
<evidence type="ECO:0000256" key="7">
    <source>
        <dbReference type="ARBA" id="ARBA00023239"/>
    </source>
</evidence>
<dbReference type="Pfam" id="PF14698">
    <property type="entry name" value="ASL_C2"/>
    <property type="match status" value="1"/>
</dbReference>
<dbReference type="FunFam" id="1.10.40.30:FF:000001">
    <property type="entry name" value="Argininosuccinate lyase"/>
    <property type="match status" value="1"/>
</dbReference>
<dbReference type="InterPro" id="IPR029419">
    <property type="entry name" value="Arg_succ_lyase_C"/>
</dbReference>
<keyword evidence="8" id="KW-0963">Cytoplasm</keyword>
<evidence type="ECO:0000256" key="6">
    <source>
        <dbReference type="ARBA" id="ARBA00022605"/>
    </source>
</evidence>
<comment type="pathway">
    <text evidence="2 8">Amino-acid biosynthesis; L-arginine biosynthesis; L-arginine from L-ornithine and carbamoyl phosphate: step 3/3.</text>
</comment>
<feature type="domain" description="Fumarate lyase N-terminal" evidence="9">
    <location>
        <begin position="73"/>
        <end position="367"/>
    </location>
</feature>
<comment type="subcellular location">
    <subcellularLocation>
        <location evidence="8">Cytoplasm</location>
    </subcellularLocation>
</comment>
<dbReference type="PROSITE" id="PS00163">
    <property type="entry name" value="FUMARATE_LYASES"/>
    <property type="match status" value="1"/>
</dbReference>
<feature type="domain" description="Argininosuccinate lyase C-terminal" evidence="10">
    <location>
        <begin position="430"/>
        <end position="498"/>
    </location>
</feature>
<proteinExistence type="inferred from homology"/>
<organism evidence="11 12">
    <name type="scientific">Pseudomonas cichorii</name>
    <dbReference type="NCBI Taxonomy" id="36746"/>
    <lineage>
        <taxon>Bacteria</taxon>
        <taxon>Pseudomonadati</taxon>
        <taxon>Pseudomonadota</taxon>
        <taxon>Gammaproteobacteria</taxon>
        <taxon>Pseudomonadales</taxon>
        <taxon>Pseudomonadaceae</taxon>
        <taxon>Pseudomonas</taxon>
    </lineage>
</organism>
<dbReference type="PANTHER" id="PTHR43814:SF1">
    <property type="entry name" value="ARGININOSUCCINATE LYASE"/>
    <property type="match status" value="1"/>
</dbReference>
<dbReference type="PANTHER" id="PTHR43814">
    <property type="entry name" value="ARGININOSUCCINATE LYASE"/>
    <property type="match status" value="1"/>
</dbReference>
<dbReference type="PRINTS" id="PR00149">
    <property type="entry name" value="FUMRATELYASE"/>
</dbReference>
<comment type="similarity">
    <text evidence="3">In the N-terminal section; belongs to the lyase 1 family. Argininosuccinate lyase subfamily.</text>
</comment>
<evidence type="ECO:0000256" key="5">
    <source>
        <dbReference type="ARBA" id="ARBA00022571"/>
    </source>
</evidence>
<dbReference type="InterPro" id="IPR009049">
    <property type="entry name" value="Argininosuccinate_lyase"/>
</dbReference>
<keyword evidence="5 8" id="KW-0055">Arginine biosynthesis</keyword>
<dbReference type="Pfam" id="PF00206">
    <property type="entry name" value="Lyase_1"/>
    <property type="match status" value="1"/>
</dbReference>
<dbReference type="InterPro" id="IPR020557">
    <property type="entry name" value="Fumarate_lyase_CS"/>
</dbReference>
<dbReference type="InterPro" id="IPR008948">
    <property type="entry name" value="L-Aspartase-like"/>
</dbReference>
<evidence type="ECO:0000313" key="12">
    <source>
        <dbReference type="Proteomes" id="UP000278332"/>
    </source>
</evidence>
<gene>
    <name evidence="8" type="primary">argH</name>
    <name evidence="11" type="ORF">ALP84_04546</name>
</gene>
<dbReference type="GO" id="GO:0042450">
    <property type="term" value="P:L-arginine biosynthetic process via ornithine"/>
    <property type="evidence" value="ECO:0007669"/>
    <property type="project" value="UniProtKB-UniRule"/>
</dbReference>
<evidence type="ECO:0000256" key="3">
    <source>
        <dbReference type="ARBA" id="ARBA00005552"/>
    </source>
</evidence>
<dbReference type="EC" id="4.3.2.1" evidence="4 8"/>
<evidence type="ECO:0000259" key="10">
    <source>
        <dbReference type="Pfam" id="PF14698"/>
    </source>
</evidence>
<reference evidence="11 12" key="1">
    <citation type="submission" date="2018-08" db="EMBL/GenBank/DDBJ databases">
        <title>Recombination of ecologically and evolutionarily significant loci maintains genetic cohesion in the Pseudomonas syringae species complex.</title>
        <authorList>
            <person name="Dillon M."/>
            <person name="Thakur S."/>
            <person name="Almeida R.N.D."/>
            <person name="Weir B.S."/>
            <person name="Guttman D.S."/>
        </authorList>
    </citation>
    <scope>NUCLEOTIDE SEQUENCE [LARGE SCALE GENOMIC DNA]</scope>
    <source>
        <strain evidence="11 12">ICMP 6917</strain>
    </source>
</reference>
<evidence type="ECO:0000256" key="1">
    <source>
        <dbReference type="ARBA" id="ARBA00000985"/>
    </source>
</evidence>
<comment type="caution">
    <text evidence="11">The sequence shown here is derived from an EMBL/GenBank/DDBJ whole genome shotgun (WGS) entry which is preliminary data.</text>
</comment>
<dbReference type="InterPro" id="IPR024083">
    <property type="entry name" value="Fumarase/histidase_N"/>
</dbReference>
<accession>A0A3M4W0W5</accession>
<dbReference type="Proteomes" id="UP000278332">
    <property type="component" value="Unassembled WGS sequence"/>
</dbReference>
<evidence type="ECO:0000259" key="9">
    <source>
        <dbReference type="Pfam" id="PF00206"/>
    </source>
</evidence>
<dbReference type="HAMAP" id="MF_00006">
    <property type="entry name" value="Arg_succ_lyase"/>
    <property type="match status" value="1"/>
</dbReference>
<sequence length="525" mass="58202">MLAGSRSGIGFHRSSRIGPVSSLASSAASHPRIKKQQPVIIADALVPRSGHATFSRATSESMSTDKTNQSWGGRFSEPVDAFVARFTASVTFDQRLYRHDIMGSIAHATMLAQVGVLTEAERDTIIDGLKTIQSEIEAGSFEWRVDLEDVHMNIEARLTDRIGITGKKLHTGRSRNDQVATDIRLWLRDEIDLILSEITRLQKGLLEQAEREAETIMPGFTHLQTAQPVTFGHHMLAWFEMLSRDYERLVDCRKRLNRMPLGSAALAGTTYPIDRELTCKLLGFDAVGGNSLDGVSDRDFAIEFCSAASVAMMHLSRFSEELVLWTSAQFQFIDLPDRFCTGSSIMPQKKNPDVPELVRGKSGRVFGALMGLLTLMKGQPLAYNKDNQEDKEPLFDAADTLRDSLRAFADMIPAIKPKHAIMREAALRGFSTATDLADYLVRRGLPFRDCHEIVGHAVKYGVETGKDLAEMSLEELRKFSDQIEQDVFAVLTLEGSVNARNHIGGTAPEQVRAAVVRGKALLENR</sequence>
<dbReference type="FunFam" id="1.10.275.10:FF:000002">
    <property type="entry name" value="Argininosuccinate lyase"/>
    <property type="match status" value="1"/>
</dbReference>
<dbReference type="InterPro" id="IPR000362">
    <property type="entry name" value="Fumarate_lyase_fam"/>
</dbReference>
<keyword evidence="7 8" id="KW-0456">Lyase</keyword>
<evidence type="ECO:0000313" key="11">
    <source>
        <dbReference type="EMBL" id="RMR57487.1"/>
    </source>
</evidence>
<comment type="similarity">
    <text evidence="8">Belongs to the lyase 1 family. Argininosuccinate lyase subfamily.</text>
</comment>
<dbReference type="AlphaFoldDB" id="A0A3M4W0W5"/>
<keyword evidence="6 8" id="KW-0028">Amino-acid biosynthesis</keyword>
<dbReference type="PRINTS" id="PR00145">
    <property type="entry name" value="ARGSUCLYASE"/>
</dbReference>
<dbReference type="Gene3D" id="1.10.275.10">
    <property type="entry name" value="Fumarase/aspartase (N-terminal domain)"/>
    <property type="match status" value="1"/>
</dbReference>
<dbReference type="Gene3D" id="1.20.200.10">
    <property type="entry name" value="Fumarase/aspartase (Central domain)"/>
    <property type="match status" value="1"/>
</dbReference>
<dbReference type="SUPFAM" id="SSF48557">
    <property type="entry name" value="L-aspartase-like"/>
    <property type="match status" value="1"/>
</dbReference>
<comment type="catalytic activity">
    <reaction evidence="1 8">
        <text>2-(N(omega)-L-arginino)succinate = fumarate + L-arginine</text>
        <dbReference type="Rhea" id="RHEA:24020"/>
        <dbReference type="ChEBI" id="CHEBI:29806"/>
        <dbReference type="ChEBI" id="CHEBI:32682"/>
        <dbReference type="ChEBI" id="CHEBI:57472"/>
        <dbReference type="EC" id="4.3.2.1"/>
    </reaction>
</comment>
<dbReference type="FunFam" id="1.20.200.10:FF:000015">
    <property type="entry name" value="argininosuccinate lyase isoform X2"/>
    <property type="match status" value="1"/>
</dbReference>
<dbReference type="EMBL" id="RBRY01000082">
    <property type="protein sequence ID" value="RMR57487.1"/>
    <property type="molecule type" value="Genomic_DNA"/>
</dbReference>
<dbReference type="GO" id="GO:0004056">
    <property type="term" value="F:argininosuccinate lyase activity"/>
    <property type="evidence" value="ECO:0007669"/>
    <property type="project" value="UniProtKB-UniRule"/>
</dbReference>
<protein>
    <recommendedName>
        <fullName evidence="4 8">Argininosuccinate lyase</fullName>
        <shortName evidence="8">ASAL</shortName>
        <ecNumber evidence="4 8">4.3.2.1</ecNumber>
    </recommendedName>
    <alternativeName>
        <fullName evidence="8">Arginosuccinase</fullName>
    </alternativeName>
</protein>
<dbReference type="CDD" id="cd01359">
    <property type="entry name" value="Argininosuccinate_lyase"/>
    <property type="match status" value="1"/>
</dbReference>
<evidence type="ECO:0000256" key="2">
    <source>
        <dbReference type="ARBA" id="ARBA00004941"/>
    </source>
</evidence>
<evidence type="ECO:0000256" key="8">
    <source>
        <dbReference type="HAMAP-Rule" id="MF_00006"/>
    </source>
</evidence>
<dbReference type="GO" id="GO:0005829">
    <property type="term" value="C:cytosol"/>
    <property type="evidence" value="ECO:0007669"/>
    <property type="project" value="TreeGrafter"/>
</dbReference>
<name>A0A3M4W0W5_PSECI</name>
<dbReference type="InterPro" id="IPR022761">
    <property type="entry name" value="Fumarate_lyase_N"/>
</dbReference>
<dbReference type="UniPathway" id="UPA00068">
    <property type="reaction ID" value="UER00114"/>
</dbReference>
<dbReference type="NCBIfam" id="TIGR00838">
    <property type="entry name" value="argH"/>
    <property type="match status" value="1"/>
</dbReference>
<evidence type="ECO:0000256" key="4">
    <source>
        <dbReference type="ARBA" id="ARBA00012338"/>
    </source>
</evidence>